<dbReference type="Gene3D" id="3.60.21.10">
    <property type="match status" value="1"/>
</dbReference>
<comment type="similarity">
    <text evidence="9">Belongs to the monovalent cation:proton antiporter 1 (CPA1) transporter (TC 2.A.36) family.</text>
</comment>
<feature type="transmembrane region" description="Helical" evidence="10">
    <location>
        <begin position="31"/>
        <end position="47"/>
    </location>
</feature>
<keyword evidence="4 10" id="KW-1133">Transmembrane helix</keyword>
<keyword evidence="6 9" id="KW-0406">Ion transport</keyword>
<gene>
    <name evidence="14" type="ORF">DYB32_006331</name>
</gene>
<evidence type="ECO:0000256" key="5">
    <source>
        <dbReference type="ARBA" id="ARBA00023053"/>
    </source>
</evidence>
<protein>
    <recommendedName>
        <fullName evidence="9">Sodium/hydrogen exchanger</fullName>
    </recommendedName>
</protein>
<accession>A0A418ARM7</accession>
<evidence type="ECO:0000256" key="11">
    <source>
        <dbReference type="SAM" id="SignalP"/>
    </source>
</evidence>
<keyword evidence="11" id="KW-0732">Signal</keyword>
<reference evidence="14 15" key="1">
    <citation type="submission" date="2018-08" db="EMBL/GenBank/DDBJ databases">
        <title>Aphanomyces genome sequencing and annotation.</title>
        <authorList>
            <person name="Minardi D."/>
            <person name="Oidtmann B."/>
            <person name="Van Der Giezen M."/>
            <person name="Studholme D.J."/>
        </authorList>
    </citation>
    <scope>NUCLEOTIDE SEQUENCE [LARGE SCALE GENOMIC DNA]</scope>
    <source>
        <strain evidence="14 15">NJM0002</strain>
    </source>
</reference>
<evidence type="ECO:0000313" key="14">
    <source>
        <dbReference type="EMBL" id="RHY28006.1"/>
    </source>
</evidence>
<dbReference type="Gene3D" id="6.10.140.1330">
    <property type="match status" value="1"/>
</dbReference>
<dbReference type="Proteomes" id="UP000285060">
    <property type="component" value="Unassembled WGS sequence"/>
</dbReference>
<dbReference type="GO" id="GO:0098719">
    <property type="term" value="P:sodium ion import across plasma membrane"/>
    <property type="evidence" value="ECO:0007669"/>
    <property type="project" value="TreeGrafter"/>
</dbReference>
<dbReference type="GO" id="GO:0015386">
    <property type="term" value="F:potassium:proton antiporter activity"/>
    <property type="evidence" value="ECO:0007669"/>
    <property type="project" value="TreeGrafter"/>
</dbReference>
<dbReference type="PANTHER" id="PTHR10110:SF187">
    <property type="entry name" value="SODIUM_HYDROGEN EXCHANGER"/>
    <property type="match status" value="1"/>
</dbReference>
<dbReference type="EMBL" id="QUSY01000662">
    <property type="protein sequence ID" value="RHY28006.1"/>
    <property type="molecule type" value="Genomic_DNA"/>
</dbReference>
<name>A0A418ARM7_9STRA</name>
<keyword evidence="8 9" id="KW-0739">Sodium transport</keyword>
<evidence type="ECO:0000256" key="2">
    <source>
        <dbReference type="ARBA" id="ARBA00022448"/>
    </source>
</evidence>
<dbReference type="GO" id="GO:0051453">
    <property type="term" value="P:regulation of intracellular pH"/>
    <property type="evidence" value="ECO:0007669"/>
    <property type="project" value="TreeGrafter"/>
</dbReference>
<keyword evidence="15" id="KW-1185">Reference proteome</keyword>
<dbReference type="GO" id="GO:0005886">
    <property type="term" value="C:plasma membrane"/>
    <property type="evidence" value="ECO:0007669"/>
    <property type="project" value="TreeGrafter"/>
</dbReference>
<dbReference type="SUPFAM" id="SSF56300">
    <property type="entry name" value="Metallo-dependent phosphatases"/>
    <property type="match status" value="1"/>
</dbReference>
<evidence type="ECO:0000313" key="15">
    <source>
        <dbReference type="Proteomes" id="UP000285060"/>
    </source>
</evidence>
<dbReference type="InterPro" id="IPR004709">
    <property type="entry name" value="NaH_exchanger"/>
</dbReference>
<keyword evidence="5" id="KW-0915">Sodium</keyword>
<evidence type="ECO:0000259" key="13">
    <source>
        <dbReference type="Pfam" id="PF00999"/>
    </source>
</evidence>
<feature type="domain" description="Cation/H+ exchanger transmembrane" evidence="13">
    <location>
        <begin position="25"/>
        <end position="424"/>
    </location>
</feature>
<keyword evidence="9" id="KW-0050">Antiport</keyword>
<keyword evidence="7 10" id="KW-0472">Membrane</keyword>
<evidence type="ECO:0000256" key="4">
    <source>
        <dbReference type="ARBA" id="ARBA00022989"/>
    </source>
</evidence>
<dbReference type="CDD" id="cd00144">
    <property type="entry name" value="MPP_PPP_family"/>
    <property type="match status" value="1"/>
</dbReference>
<evidence type="ECO:0000256" key="1">
    <source>
        <dbReference type="ARBA" id="ARBA00004141"/>
    </source>
</evidence>
<keyword evidence="2 9" id="KW-0813">Transport</keyword>
<evidence type="ECO:0000256" key="10">
    <source>
        <dbReference type="SAM" id="Phobius"/>
    </source>
</evidence>
<feature type="transmembrane region" description="Helical" evidence="10">
    <location>
        <begin position="361"/>
        <end position="383"/>
    </location>
</feature>
<feature type="transmembrane region" description="Helical" evidence="10">
    <location>
        <begin position="293"/>
        <end position="314"/>
    </location>
</feature>
<keyword evidence="3 9" id="KW-0812">Transmembrane</keyword>
<organism evidence="14 15">
    <name type="scientific">Aphanomyces invadans</name>
    <dbReference type="NCBI Taxonomy" id="157072"/>
    <lineage>
        <taxon>Eukaryota</taxon>
        <taxon>Sar</taxon>
        <taxon>Stramenopiles</taxon>
        <taxon>Oomycota</taxon>
        <taxon>Saprolegniomycetes</taxon>
        <taxon>Saprolegniales</taxon>
        <taxon>Verrucalvaceae</taxon>
        <taxon>Aphanomyces</taxon>
    </lineage>
</organism>
<evidence type="ECO:0000259" key="12">
    <source>
        <dbReference type="Pfam" id="PF00149"/>
    </source>
</evidence>
<dbReference type="GO" id="GO:0015385">
    <property type="term" value="F:sodium:proton antiporter activity"/>
    <property type="evidence" value="ECO:0007669"/>
    <property type="project" value="InterPro"/>
</dbReference>
<dbReference type="AlphaFoldDB" id="A0A418ARM7"/>
<dbReference type="PANTHER" id="PTHR10110">
    <property type="entry name" value="SODIUM/HYDROGEN EXCHANGER"/>
    <property type="match status" value="1"/>
</dbReference>
<feature type="signal peptide" evidence="11">
    <location>
        <begin position="1"/>
        <end position="15"/>
    </location>
</feature>
<feature type="transmembrane region" description="Helical" evidence="10">
    <location>
        <begin position="88"/>
        <end position="112"/>
    </location>
</feature>
<comment type="caution">
    <text evidence="14">The sequence shown here is derived from an EMBL/GenBank/DDBJ whole genome shotgun (WGS) entry which is preliminary data.</text>
</comment>
<dbReference type="Pfam" id="PF00149">
    <property type="entry name" value="Metallophos"/>
    <property type="match status" value="1"/>
</dbReference>
<proteinExistence type="inferred from homology"/>
<dbReference type="NCBIfam" id="TIGR00840">
    <property type="entry name" value="b_cpa1"/>
    <property type="match status" value="1"/>
</dbReference>
<comment type="subcellular location">
    <subcellularLocation>
        <location evidence="1">Membrane</location>
        <topology evidence="1">Multi-pass membrane protein</topology>
    </subcellularLocation>
</comment>
<dbReference type="InterPro" id="IPR018422">
    <property type="entry name" value="Cation/H_exchanger_CPA1"/>
</dbReference>
<sequence length="744" mass="81724">MEVLLLCMLLVLVIGSFFLEGSSLTWVSQSGIALLFGVAVGIFIVVAENHSYIEHFNFDNNLFFHVLLPPIIYEAGFSVKKIHFFSNFGAILSTAVVGTLIATGVTGGAIYVGGIYGWITPLSWIESFLFGALISAVDPVATLACFEKLNAPSQLFNIVFGESVLNDAVVIALYMTLNEWDTSAEFSMGGLAAVVGKTLFMLTGSLLVSVAITLFGAFLMNSKLFSRLHLFPAYEISLCIIFSLLAYFSGEALHLSGIVSLFFSGMMTSHYHFHTLSVPAQQTFRHLLHTMAFVCESLVFVFMGTSLVFVFANQTSDGITLLHLDWAFMGFTLALLLISRFLNIVPLLAVCNRWRRKEDRIGATSIFVIWFAGLRGAISFALVKTWSHLDSSGESHRPLIVSTTLMIVVFTTLILGGLTGPLLAYIGIASEPDQSPSSPKAPAEPRMSFVHSLAHGDLVNTDVRRRHPKPDHHDENCFTLNDDASVAPVSTEHTSISTKLEKTWKNVDENYLKRWFGGRKRVMDDLHHGDAAMHSSFHAGGHIHHVPKDKRVIIIGDVHGCLDELELLLDKAEFDAAKDVLVFVGDLVNKGPKSVKVVQFARESGALCVRGNHDDAALNGYYLRQSGIKDDARYEYTDGFCAADIEFLEQLPFTIDLPEINTIVVHAGMVPGVPVEEQSLGMLYKMRFIKTGEPSTALESGQGDSVLWASTYHGPKLVVFGHDAKAGLQLDAAVLELEEYRGMR</sequence>
<evidence type="ECO:0000256" key="9">
    <source>
        <dbReference type="RuleBase" id="RU003722"/>
    </source>
</evidence>
<feature type="chain" id="PRO_5019180112" description="Sodium/hydrogen exchanger" evidence="11">
    <location>
        <begin position="16"/>
        <end position="744"/>
    </location>
</feature>
<feature type="transmembrane region" description="Helical" evidence="10">
    <location>
        <begin position="197"/>
        <end position="219"/>
    </location>
</feature>
<feature type="transmembrane region" description="Helical" evidence="10">
    <location>
        <begin position="326"/>
        <end position="349"/>
    </location>
</feature>
<dbReference type="InterPro" id="IPR004843">
    <property type="entry name" value="Calcineurin-like_PHP"/>
</dbReference>
<evidence type="ECO:0000256" key="3">
    <source>
        <dbReference type="ARBA" id="ARBA00022692"/>
    </source>
</evidence>
<dbReference type="InterPro" id="IPR006153">
    <property type="entry name" value="Cation/H_exchanger_TM"/>
</dbReference>
<dbReference type="GO" id="GO:0016787">
    <property type="term" value="F:hydrolase activity"/>
    <property type="evidence" value="ECO:0007669"/>
    <property type="project" value="InterPro"/>
</dbReference>
<dbReference type="Pfam" id="PF00999">
    <property type="entry name" value="Na_H_Exchanger"/>
    <property type="match status" value="1"/>
</dbReference>
<evidence type="ECO:0000256" key="8">
    <source>
        <dbReference type="ARBA" id="ARBA00023201"/>
    </source>
</evidence>
<evidence type="ECO:0000256" key="6">
    <source>
        <dbReference type="ARBA" id="ARBA00023065"/>
    </source>
</evidence>
<dbReference type="InterPro" id="IPR029052">
    <property type="entry name" value="Metallo-depent_PP-like"/>
</dbReference>
<feature type="domain" description="Calcineurin-like phosphoesterase" evidence="12">
    <location>
        <begin position="551"/>
        <end position="723"/>
    </location>
</feature>
<evidence type="ECO:0000256" key="7">
    <source>
        <dbReference type="ARBA" id="ARBA00023136"/>
    </source>
</evidence>
<feature type="transmembrane region" description="Helical" evidence="10">
    <location>
        <begin position="403"/>
        <end position="428"/>
    </location>
</feature>
<dbReference type="PRINTS" id="PR01084">
    <property type="entry name" value="NAHEXCHNGR"/>
</dbReference>
<dbReference type="VEuPathDB" id="FungiDB:H310_14417"/>
<feature type="transmembrane region" description="Helical" evidence="10">
    <location>
        <begin position="124"/>
        <end position="146"/>
    </location>
</feature>